<dbReference type="OrthoDB" id="189743at2"/>
<evidence type="ECO:0000256" key="1">
    <source>
        <dbReference type="ARBA" id="ARBA00022553"/>
    </source>
</evidence>
<proteinExistence type="predicted"/>
<dbReference type="AlphaFoldDB" id="A0A512MFI2"/>
<dbReference type="PANTHER" id="PTHR32183">
    <property type="match status" value="1"/>
</dbReference>
<comment type="caution">
    <text evidence="5">The sequence shown here is derived from an EMBL/GenBank/DDBJ whole genome shotgun (WGS) entry which is preliminary data.</text>
</comment>
<keyword evidence="3 5" id="KW-0808">Transferase</keyword>
<dbReference type="Proteomes" id="UP000321577">
    <property type="component" value="Unassembled WGS sequence"/>
</dbReference>
<organism evidence="5 6">
    <name type="scientific">Brevifollis gellanilyticus</name>
    <dbReference type="NCBI Taxonomy" id="748831"/>
    <lineage>
        <taxon>Bacteria</taxon>
        <taxon>Pseudomonadati</taxon>
        <taxon>Verrucomicrobiota</taxon>
        <taxon>Verrucomicrobiia</taxon>
        <taxon>Verrucomicrobiales</taxon>
        <taxon>Verrucomicrobiaceae</taxon>
    </lineage>
</organism>
<reference evidence="5 6" key="1">
    <citation type="submission" date="2019-07" db="EMBL/GenBank/DDBJ databases">
        <title>Whole genome shotgun sequence of Brevifollis gellanilyticus NBRC 108608.</title>
        <authorList>
            <person name="Hosoyama A."/>
            <person name="Uohara A."/>
            <person name="Ohji S."/>
            <person name="Ichikawa N."/>
        </authorList>
    </citation>
    <scope>NUCLEOTIDE SEQUENCE [LARGE SCALE GENOMIC DNA]</scope>
    <source>
        <strain evidence="5 6">NBRC 108608</strain>
    </source>
</reference>
<dbReference type="InterPro" id="IPR008854">
    <property type="entry name" value="TPMT"/>
</dbReference>
<accession>A0A512MFI2</accession>
<protein>
    <submittedName>
        <fullName evidence="5">SAM-dependent methyltransferase</fullName>
    </submittedName>
</protein>
<dbReference type="GO" id="GO:0008757">
    <property type="term" value="F:S-adenosylmethionine-dependent methyltransferase activity"/>
    <property type="evidence" value="ECO:0007669"/>
    <property type="project" value="InterPro"/>
</dbReference>
<evidence type="ECO:0000313" key="6">
    <source>
        <dbReference type="Proteomes" id="UP000321577"/>
    </source>
</evidence>
<dbReference type="PROSITE" id="PS51585">
    <property type="entry name" value="SAM_MT_TPMT"/>
    <property type="match status" value="1"/>
</dbReference>
<evidence type="ECO:0000256" key="2">
    <source>
        <dbReference type="ARBA" id="ARBA00022603"/>
    </source>
</evidence>
<gene>
    <name evidence="5" type="ORF">BGE01nite_47830</name>
</gene>
<keyword evidence="1" id="KW-0597">Phosphoprotein</keyword>
<dbReference type="CDD" id="cd02440">
    <property type="entry name" value="AdoMet_MTases"/>
    <property type="match status" value="1"/>
</dbReference>
<dbReference type="SUPFAM" id="SSF53335">
    <property type="entry name" value="S-adenosyl-L-methionine-dependent methyltransferases"/>
    <property type="match status" value="1"/>
</dbReference>
<dbReference type="GO" id="GO:0032259">
    <property type="term" value="P:methylation"/>
    <property type="evidence" value="ECO:0007669"/>
    <property type="project" value="UniProtKB-KW"/>
</dbReference>
<keyword evidence="6" id="KW-1185">Reference proteome</keyword>
<evidence type="ECO:0000313" key="5">
    <source>
        <dbReference type="EMBL" id="GEP45492.1"/>
    </source>
</evidence>
<dbReference type="Gene3D" id="3.40.50.150">
    <property type="entry name" value="Vaccinia Virus protein VP39"/>
    <property type="match status" value="1"/>
</dbReference>
<evidence type="ECO:0000256" key="4">
    <source>
        <dbReference type="ARBA" id="ARBA00022691"/>
    </source>
</evidence>
<evidence type="ECO:0000256" key="3">
    <source>
        <dbReference type="ARBA" id="ARBA00022679"/>
    </source>
</evidence>
<keyword evidence="2 5" id="KW-0489">Methyltransferase</keyword>
<dbReference type="Pfam" id="PF05724">
    <property type="entry name" value="TPMT"/>
    <property type="match status" value="1"/>
</dbReference>
<sequence length="200" mass="22320">MQVTDMTDWDQLYVEGETPWNKGLPSPPMKQWVTHNKPSGNALVPGCGLGHDLLMLVKHEVDALGLDISETAVARARETHPAIADRFVLGDLFATPADWKGSFDYVFEHTCLCALPPEWRGKYEQAVHTLLKPGGLLVGVWYMEPDMEPGESGPPFGISVPELDHLFGAPRWQPVEDYIPTTAFDGRMGRERLRVLRKTA</sequence>
<dbReference type="EMBL" id="BKAG01000051">
    <property type="protein sequence ID" value="GEP45492.1"/>
    <property type="molecule type" value="Genomic_DNA"/>
</dbReference>
<keyword evidence="4" id="KW-0949">S-adenosyl-L-methionine</keyword>
<dbReference type="PANTHER" id="PTHR32183:SF6">
    <property type="entry name" value="CYSTEINE SULFINATE DESULFINASE_CYSTEINE DESULFURASE AND RELATED ENZYMES"/>
    <property type="match status" value="1"/>
</dbReference>
<dbReference type="InterPro" id="IPR029063">
    <property type="entry name" value="SAM-dependent_MTases_sf"/>
</dbReference>
<name>A0A512MFI2_9BACT</name>